<dbReference type="FunFam" id="3.90.170.10:FF:000001">
    <property type="entry name" value="Adenylosuccinate synthetase"/>
    <property type="match status" value="1"/>
</dbReference>
<feature type="binding site" evidence="10">
    <location>
        <begin position="259"/>
        <end position="265"/>
    </location>
    <ligand>
        <name>substrate</name>
    </ligand>
</feature>
<dbReference type="InterPro" id="IPR001114">
    <property type="entry name" value="Adenylosuccinate_synthetase"/>
</dbReference>
<feature type="binding site" evidence="10">
    <location>
        <position position="265"/>
    </location>
    <ligand>
        <name>GTP</name>
        <dbReference type="ChEBI" id="CHEBI:37565"/>
    </ligand>
</feature>
<dbReference type="SMART" id="SM00788">
    <property type="entry name" value="Adenylsucc_synt"/>
    <property type="match status" value="1"/>
</dbReference>
<evidence type="ECO:0000313" key="11">
    <source>
        <dbReference type="EMBL" id="KAJ3554000.1"/>
    </source>
</evidence>
<protein>
    <recommendedName>
        <fullName evidence="10">Adenylosuccinate synthetase</fullName>
        <shortName evidence="10">AMPSase</shortName>
        <shortName evidence="10">AdSS</shortName>
        <ecNumber evidence="10">6.3.4.4</ecNumber>
    </recommendedName>
    <alternativeName>
        <fullName evidence="10">IMP--aspartate ligase</fullName>
    </alternativeName>
</protein>
<evidence type="ECO:0000256" key="7">
    <source>
        <dbReference type="ARBA" id="ARBA00022755"/>
    </source>
</evidence>
<feature type="binding site" evidence="10">
    <location>
        <position position="263"/>
    </location>
    <ligand>
        <name>IMP</name>
        <dbReference type="ChEBI" id="CHEBI:58053"/>
    </ligand>
</feature>
<comment type="caution">
    <text evidence="11">The sequence shown here is derived from an EMBL/GenBank/DDBJ whole genome shotgun (WGS) entry which is preliminary data.</text>
</comment>
<dbReference type="AlphaFoldDB" id="A0A9W8N403"/>
<feature type="binding site" evidence="10">
    <location>
        <position position="94"/>
    </location>
    <ligand>
        <name>IMP</name>
        <dbReference type="ChEBI" id="CHEBI:58053"/>
    </ligand>
</feature>
<dbReference type="PANTHER" id="PTHR11846:SF0">
    <property type="entry name" value="ADENYLOSUCCINATE SYNTHETASE"/>
    <property type="match status" value="1"/>
</dbReference>
<keyword evidence="4 10" id="KW-0436">Ligase</keyword>
<dbReference type="GO" id="GO:0044208">
    <property type="term" value="P:'de novo' AMP biosynthetic process"/>
    <property type="evidence" value="ECO:0007669"/>
    <property type="project" value="UniProtKB-UniRule"/>
</dbReference>
<comment type="similarity">
    <text evidence="10">Belongs to the adenylosuccinate synthetase family.</text>
</comment>
<dbReference type="EC" id="6.3.4.4" evidence="10"/>
<evidence type="ECO:0000256" key="10">
    <source>
        <dbReference type="HAMAP-Rule" id="MF_03125"/>
    </source>
</evidence>
<dbReference type="Pfam" id="PF00709">
    <property type="entry name" value="Adenylsucc_synt"/>
    <property type="match status" value="1"/>
</dbReference>
<dbReference type="VEuPathDB" id="FungiDB:F4678DRAFT_433193"/>
<comment type="caution">
    <text evidence="10">Lacks conserved residue(s) required for the propagation of feature annotation.</text>
</comment>
<dbReference type="Gene3D" id="3.40.440.10">
    <property type="entry name" value="Adenylosuccinate Synthetase, subunit A, domain 1"/>
    <property type="match status" value="1"/>
</dbReference>
<comment type="function">
    <text evidence="1">Plays an important role in the de novo pathway and in the salvage pathway of purine nucleotide biosynthesis. Catalyzes the first committed step in the biosynthesis of AMP from IMP.</text>
</comment>
<keyword evidence="3 10" id="KW-0963">Cytoplasm</keyword>
<keyword evidence="6 10" id="KW-0547">Nucleotide-binding</keyword>
<evidence type="ECO:0000256" key="6">
    <source>
        <dbReference type="ARBA" id="ARBA00022741"/>
    </source>
</evidence>
<gene>
    <name evidence="11" type="ORF">NPX13_g10735</name>
</gene>
<dbReference type="GO" id="GO:0046040">
    <property type="term" value="P:IMP metabolic process"/>
    <property type="evidence" value="ECO:0007669"/>
    <property type="project" value="TreeGrafter"/>
</dbReference>
<keyword evidence="12" id="KW-1185">Reference proteome</keyword>
<evidence type="ECO:0000256" key="8">
    <source>
        <dbReference type="ARBA" id="ARBA00022842"/>
    </source>
</evidence>
<dbReference type="HAMAP" id="MF_00011">
    <property type="entry name" value="Adenylosucc_synth"/>
    <property type="match status" value="1"/>
</dbReference>
<comment type="cofactor">
    <cofactor evidence="10">
        <name>Mg(2+)</name>
        <dbReference type="ChEBI" id="CHEBI:18420"/>
    </cofactor>
    <text evidence="10">Binds 1 Mg(2+) ion per subunit.</text>
</comment>
<dbReference type="GO" id="GO:0005737">
    <property type="term" value="C:cytoplasm"/>
    <property type="evidence" value="ECO:0007669"/>
    <property type="project" value="UniProtKB-SubCell"/>
</dbReference>
<sequence length="392" mass="44407">MFTPAYHPNQPDNFGSRLLPSGVMSPSCMNLIGSGVIFHVPTFFSELEAAEAKGAPTVRERIFLSDRSQVDLDLYGAVDDLAGVKLDESRTGTTEQDATPSIRTNTMRSNMRIHEIFDQEAFETKLRKLANTYRERHGDALRYDVEDEIRRFREYRPKLAAFCVDAVHLIHNMQKHNVKFLVEGFDSLMLDVNYGTYPYVTRSNTGLGGVFTGLAIHPKKIDQIIGVVNAYTTREDEGIFKTENHGDTGTDMQIIERDTNTGRKRRYGWVDLVALKYSIAVNHYTSLSLSKLDILDKFPVIKLAVAYRDPETGEALENFPADPSILKKCEVVYHEMEGWQQQITHVKTFESLPEQARAYVKFIEENCGVFIAWIGTGPSRDDIISRPIPDTI</sequence>
<dbReference type="InterPro" id="IPR042111">
    <property type="entry name" value="Adenylosuccinate_synth_dom3"/>
</dbReference>
<feature type="binding site" evidence="10">
    <location>
        <begin position="375"/>
        <end position="377"/>
    </location>
    <ligand>
        <name>GTP</name>
        <dbReference type="ChEBI" id="CHEBI:37565"/>
    </ligand>
</feature>
<keyword evidence="5 10" id="KW-0479">Metal-binding</keyword>
<comment type="catalytic activity">
    <reaction evidence="10">
        <text>IMP + L-aspartate + GTP = N(6)-(1,2-dicarboxyethyl)-AMP + GDP + phosphate + 2 H(+)</text>
        <dbReference type="Rhea" id="RHEA:15753"/>
        <dbReference type="ChEBI" id="CHEBI:15378"/>
        <dbReference type="ChEBI" id="CHEBI:29991"/>
        <dbReference type="ChEBI" id="CHEBI:37565"/>
        <dbReference type="ChEBI" id="CHEBI:43474"/>
        <dbReference type="ChEBI" id="CHEBI:57567"/>
        <dbReference type="ChEBI" id="CHEBI:58053"/>
        <dbReference type="ChEBI" id="CHEBI:58189"/>
        <dbReference type="EC" id="6.3.4.4"/>
    </reaction>
</comment>
<organism evidence="11 12">
    <name type="scientific">Xylaria arbuscula</name>
    <dbReference type="NCBI Taxonomy" id="114810"/>
    <lineage>
        <taxon>Eukaryota</taxon>
        <taxon>Fungi</taxon>
        <taxon>Dikarya</taxon>
        <taxon>Ascomycota</taxon>
        <taxon>Pezizomycotina</taxon>
        <taxon>Sordariomycetes</taxon>
        <taxon>Xylariomycetidae</taxon>
        <taxon>Xylariales</taxon>
        <taxon>Xylariaceae</taxon>
        <taxon>Xylaria</taxon>
    </lineage>
</organism>
<keyword evidence="9 10" id="KW-0342">GTP-binding</keyword>
<dbReference type="Proteomes" id="UP001148614">
    <property type="component" value="Unassembled WGS sequence"/>
</dbReference>
<dbReference type="InterPro" id="IPR042110">
    <property type="entry name" value="Adenylosuccinate_synth_dom2"/>
</dbReference>
<dbReference type="GO" id="GO:0004019">
    <property type="term" value="F:adenylosuccinate synthase activity"/>
    <property type="evidence" value="ECO:0007669"/>
    <property type="project" value="UniProtKB-UniRule"/>
</dbReference>
<dbReference type="InterPro" id="IPR027417">
    <property type="entry name" value="P-loop_NTPase"/>
</dbReference>
<dbReference type="EMBL" id="JANPWZ010003160">
    <property type="protein sequence ID" value="KAJ3554000.1"/>
    <property type="molecule type" value="Genomic_DNA"/>
</dbReference>
<reference evidence="11" key="1">
    <citation type="submission" date="2022-07" db="EMBL/GenBank/DDBJ databases">
        <title>Genome Sequence of Xylaria arbuscula.</title>
        <authorList>
            <person name="Buettner E."/>
        </authorList>
    </citation>
    <scope>NUCLEOTIDE SEQUENCE</scope>
    <source>
        <strain evidence="11">VT107</strain>
    </source>
</reference>
<evidence type="ECO:0000313" key="12">
    <source>
        <dbReference type="Proteomes" id="UP001148614"/>
    </source>
</evidence>
<evidence type="ECO:0000256" key="3">
    <source>
        <dbReference type="ARBA" id="ARBA00022490"/>
    </source>
</evidence>
<name>A0A9W8N403_9PEZI</name>
<dbReference type="Gene3D" id="3.90.170.10">
    <property type="entry name" value="Adenylosuccinate Synthetase, subunit A, domain 3"/>
    <property type="match status" value="1"/>
</dbReference>
<evidence type="ECO:0000256" key="2">
    <source>
        <dbReference type="ARBA" id="ARBA00011738"/>
    </source>
</evidence>
<feature type="binding site" evidence="10">
    <location>
        <begin position="291"/>
        <end position="293"/>
    </location>
    <ligand>
        <name>GTP</name>
        <dbReference type="ChEBI" id="CHEBI:37565"/>
    </ligand>
</feature>
<comment type="subcellular location">
    <subcellularLocation>
        <location evidence="10">Cytoplasm</location>
    </subcellularLocation>
</comment>
<keyword evidence="8 10" id="KW-0460">Magnesium</keyword>
<comment type="subunit">
    <text evidence="2 10">Homodimer.</text>
</comment>
<keyword evidence="7 10" id="KW-0658">Purine biosynthesis</keyword>
<dbReference type="Gene3D" id="1.10.300.10">
    <property type="entry name" value="Adenylosuccinate Synthetase, subunit A, domain 2"/>
    <property type="match status" value="1"/>
</dbReference>
<dbReference type="InterPro" id="IPR042109">
    <property type="entry name" value="Adenylosuccinate_synth_dom1"/>
</dbReference>
<evidence type="ECO:0000256" key="5">
    <source>
        <dbReference type="ARBA" id="ARBA00022723"/>
    </source>
</evidence>
<feature type="binding site" evidence="10">
    <location>
        <position position="108"/>
    </location>
    <ligand>
        <name>IMP</name>
        <dbReference type="ChEBI" id="CHEBI:58053"/>
        <note>ligand shared between dimeric partners</note>
    </ligand>
</feature>
<dbReference type="PANTHER" id="PTHR11846">
    <property type="entry name" value="ADENYLOSUCCINATE SYNTHETASE"/>
    <property type="match status" value="1"/>
</dbReference>
<evidence type="ECO:0000256" key="1">
    <source>
        <dbReference type="ARBA" id="ARBA00003779"/>
    </source>
</evidence>
<dbReference type="GO" id="GO:0005525">
    <property type="term" value="F:GTP binding"/>
    <property type="evidence" value="ECO:0007669"/>
    <property type="project" value="UniProtKB-UniRule"/>
</dbReference>
<comment type="function">
    <text evidence="10">Plays an important role in the de novo pathway and in the salvage pathway of purine nucleotide biosynthesis. Catalyzes the first commited step in the biosynthesis of AMP from IMP.</text>
</comment>
<evidence type="ECO:0000256" key="4">
    <source>
        <dbReference type="ARBA" id="ARBA00022598"/>
    </source>
</evidence>
<evidence type="ECO:0000256" key="9">
    <source>
        <dbReference type="ARBA" id="ARBA00023134"/>
    </source>
</evidence>
<comment type="pathway">
    <text evidence="10">Purine metabolism; AMP biosynthesis via de novo pathway; AMP from IMP: step 1/2.</text>
</comment>
<accession>A0A9W8N403</accession>
<proteinExistence type="inferred from homology"/>
<dbReference type="SUPFAM" id="SSF52540">
    <property type="entry name" value="P-loop containing nucleoside triphosphate hydrolases"/>
    <property type="match status" value="1"/>
</dbReference>
<dbReference type="GO" id="GO:0000287">
    <property type="term" value="F:magnesium ion binding"/>
    <property type="evidence" value="ECO:0007669"/>
    <property type="project" value="UniProtKB-UniRule"/>
</dbReference>
<feature type="binding site" evidence="10">
    <location>
        <position position="201"/>
    </location>
    <ligand>
        <name>IMP</name>
        <dbReference type="ChEBI" id="CHEBI:58053"/>
    </ligand>
</feature>